<feature type="transmembrane region" description="Helical" evidence="8">
    <location>
        <begin position="187"/>
        <end position="208"/>
    </location>
</feature>
<feature type="domain" description="Type II secretion system protein GspE N-terminal" evidence="9">
    <location>
        <begin position="76"/>
        <end position="155"/>
    </location>
</feature>
<dbReference type="GO" id="GO:0016757">
    <property type="term" value="F:glycosyltransferase activity"/>
    <property type="evidence" value="ECO:0007669"/>
    <property type="project" value="UniProtKB-KW"/>
</dbReference>
<dbReference type="InterPro" id="IPR007831">
    <property type="entry name" value="T2SS_GspE_N"/>
</dbReference>
<comment type="subcellular location">
    <subcellularLocation>
        <location evidence="1">Membrane</location>
        <topology evidence="1">Multi-pass membrane protein</topology>
    </subcellularLocation>
</comment>
<feature type="transmembrane region" description="Helical" evidence="8">
    <location>
        <begin position="574"/>
        <end position="596"/>
    </location>
</feature>
<keyword evidence="6 8" id="KW-0472">Membrane</keyword>
<organism evidence="11">
    <name type="scientific">Alloyangia sp. H15</name>
    <dbReference type="NCBI Taxonomy" id="3029062"/>
    <lineage>
        <taxon>Bacteria</taxon>
        <taxon>Pseudomonadati</taxon>
        <taxon>Pseudomonadota</taxon>
        <taxon>Alphaproteobacteria</taxon>
        <taxon>Rhodobacterales</taxon>
        <taxon>Roseobacteraceae</taxon>
        <taxon>Alloyangia</taxon>
    </lineage>
</organism>
<dbReference type="InterPro" id="IPR001173">
    <property type="entry name" value="Glyco_trans_2-like"/>
</dbReference>
<gene>
    <name evidence="11" type="ORF">PVT71_19075</name>
</gene>
<feature type="region of interest" description="Disordered" evidence="7">
    <location>
        <begin position="609"/>
        <end position="628"/>
    </location>
</feature>
<dbReference type="SUPFAM" id="SSF160246">
    <property type="entry name" value="EspE N-terminal domain-like"/>
    <property type="match status" value="1"/>
</dbReference>
<name>A0AAU8AL04_9RHOB</name>
<dbReference type="Gene3D" id="3.30.300.160">
    <property type="entry name" value="Type II secretion system, protein E, N-terminal domain"/>
    <property type="match status" value="1"/>
</dbReference>
<dbReference type="PANTHER" id="PTHR43867">
    <property type="entry name" value="CELLULOSE SYNTHASE CATALYTIC SUBUNIT A [UDP-FORMING]"/>
    <property type="match status" value="1"/>
</dbReference>
<feature type="compositionally biased region" description="Basic and acidic residues" evidence="7">
    <location>
        <begin position="609"/>
        <end position="620"/>
    </location>
</feature>
<dbReference type="GO" id="GO:0016020">
    <property type="term" value="C:membrane"/>
    <property type="evidence" value="ECO:0007669"/>
    <property type="project" value="UniProtKB-SubCell"/>
</dbReference>
<feature type="transmembrane region" description="Helical" evidence="8">
    <location>
        <begin position="548"/>
        <end position="567"/>
    </location>
</feature>
<dbReference type="PANTHER" id="PTHR43867:SF2">
    <property type="entry name" value="CELLULOSE SYNTHASE CATALYTIC SUBUNIT A [UDP-FORMING]"/>
    <property type="match status" value="1"/>
</dbReference>
<evidence type="ECO:0000256" key="5">
    <source>
        <dbReference type="ARBA" id="ARBA00022989"/>
    </source>
</evidence>
<evidence type="ECO:0000256" key="4">
    <source>
        <dbReference type="ARBA" id="ARBA00022692"/>
    </source>
</evidence>
<evidence type="ECO:0000256" key="8">
    <source>
        <dbReference type="SAM" id="Phobius"/>
    </source>
</evidence>
<dbReference type="AlphaFoldDB" id="A0AAU8AL04"/>
<dbReference type="InterPro" id="IPR029044">
    <property type="entry name" value="Nucleotide-diphossugar_trans"/>
</dbReference>
<evidence type="ECO:0000256" key="3">
    <source>
        <dbReference type="ARBA" id="ARBA00022679"/>
    </source>
</evidence>
<keyword evidence="5 8" id="KW-1133">Transmembrane helix</keyword>
<dbReference type="RefSeq" id="WP_353474031.1">
    <property type="nucleotide sequence ID" value="NZ_CP123385.1"/>
</dbReference>
<evidence type="ECO:0000256" key="2">
    <source>
        <dbReference type="ARBA" id="ARBA00022676"/>
    </source>
</evidence>
<evidence type="ECO:0000256" key="7">
    <source>
        <dbReference type="SAM" id="MobiDB-lite"/>
    </source>
</evidence>
<dbReference type="Pfam" id="PF13632">
    <property type="entry name" value="Glyco_trans_2_3"/>
    <property type="match status" value="1"/>
</dbReference>
<feature type="transmembrane region" description="Helical" evidence="8">
    <location>
        <begin position="501"/>
        <end position="528"/>
    </location>
</feature>
<reference evidence="11" key="1">
    <citation type="submission" date="2023-02" db="EMBL/GenBank/DDBJ databases">
        <title>Description and genomic characterization of Salipiger bruguierae sp. nov., isolated from the sediment of mangrove plant Bruguiera sexangula.</title>
        <authorList>
            <person name="Long M."/>
        </authorList>
    </citation>
    <scope>NUCLEOTIDE SEQUENCE</scope>
    <source>
        <strain evidence="11">H15</strain>
    </source>
</reference>
<keyword evidence="4 8" id="KW-0812">Transmembrane</keyword>
<keyword evidence="2" id="KW-0328">Glycosyltransferase</keyword>
<evidence type="ECO:0000259" key="9">
    <source>
        <dbReference type="Pfam" id="PF05157"/>
    </source>
</evidence>
<dbReference type="InterPro" id="IPR037257">
    <property type="entry name" value="T2SS_E_N_sf"/>
</dbReference>
<evidence type="ECO:0000256" key="6">
    <source>
        <dbReference type="ARBA" id="ARBA00023136"/>
    </source>
</evidence>
<sequence length="628" mass="68712">MHGAPPTHHQHRRSGPGPGLGRPLCALLVEEGALDPAQALEALARSQSQGSALTRLLIAEGRARPEAIRDALARSHGVPSLSRQDLAPAPALAGLLPPATCLRHCVLPLMRRDNRLSLALARPEALAELRALLPTGEPEPEIAFATEEDIFAELAARHGAELAATAETALPDDLSCRDLNRLTPRRALALVLLATTLLGLLLTAPALLFSGALAVAAATLALGQIAKLAAFVAGLRPLPAPPSELRQTPSFSLLIPLHREENIAATLVRRLGRLEYPRAQLEALLVLEADDARTRATLEATALPPWMRIVEVPGGSVTTKPRALNYALDFARGAYIGIYDAEDSPAPDQLRRLAAHFSRAPPDLGCVQGILDHYNAHANWLSRCFTIEYASWFRILLPGFARLGFAVPLGGTTAFFPREVLDRVGRWDAFNVTEDADLGIRLARFGYRTELLPLVTREEANCEVWPWVRQRSRWLKGYLVTWLVHMRSPRRLLRELGPWRFFGFQVIFLTGLLQFLLAPLLWSFWLILLGLPHPLSGPETPALLRATAPLLIGAEAVSLLIGLGGVLRSPHPGLLPWVPTLFLYFPLATVALYKALWEMLSRPFYWDKTSHGRSPPDHVGADLPPDGT</sequence>
<dbReference type="Pfam" id="PF05157">
    <property type="entry name" value="MshEN"/>
    <property type="match status" value="1"/>
</dbReference>
<feature type="domain" description="Glycosyltransferase 2-like" evidence="10">
    <location>
        <begin position="336"/>
        <end position="527"/>
    </location>
</feature>
<dbReference type="SUPFAM" id="SSF53448">
    <property type="entry name" value="Nucleotide-diphospho-sugar transferases"/>
    <property type="match status" value="1"/>
</dbReference>
<dbReference type="Gene3D" id="3.90.550.10">
    <property type="entry name" value="Spore Coat Polysaccharide Biosynthesis Protein SpsA, Chain A"/>
    <property type="match status" value="1"/>
</dbReference>
<keyword evidence="3" id="KW-0808">Transferase</keyword>
<dbReference type="InterPro" id="IPR050321">
    <property type="entry name" value="Glycosyltr_2/OpgH_subfam"/>
</dbReference>
<evidence type="ECO:0000259" key="10">
    <source>
        <dbReference type="Pfam" id="PF13632"/>
    </source>
</evidence>
<evidence type="ECO:0000256" key="1">
    <source>
        <dbReference type="ARBA" id="ARBA00004141"/>
    </source>
</evidence>
<dbReference type="EMBL" id="CP123385">
    <property type="protein sequence ID" value="XCC95193.1"/>
    <property type="molecule type" value="Genomic_DNA"/>
</dbReference>
<accession>A0AAU8AL04</accession>
<proteinExistence type="predicted"/>
<feature type="transmembrane region" description="Helical" evidence="8">
    <location>
        <begin position="214"/>
        <end position="235"/>
    </location>
</feature>
<protein>
    <submittedName>
        <fullName evidence="11">Glycosyltransferase family 2 protein</fullName>
    </submittedName>
</protein>
<evidence type="ECO:0000313" key="11">
    <source>
        <dbReference type="EMBL" id="XCC95193.1"/>
    </source>
</evidence>